<dbReference type="InterPro" id="IPR010921">
    <property type="entry name" value="Trp_repressor/repl_initiator"/>
</dbReference>
<evidence type="ECO:0008006" key="3">
    <source>
        <dbReference type="Google" id="ProtNLM"/>
    </source>
</evidence>
<dbReference type="GO" id="GO:0043565">
    <property type="term" value="F:sequence-specific DNA binding"/>
    <property type="evidence" value="ECO:0007669"/>
    <property type="project" value="InterPro"/>
</dbReference>
<name>A0A1H0F406_9RHOB</name>
<sequence length="95" mass="10688">MYLRKVGGPRAVTLPDGSVMTRADLPPADTRRWVASRKAAVVRAVLSGLIARDEALDRYGLSEEEFSEWLTAIRTHGYDALRATATQKYRQPKRE</sequence>
<dbReference type="RefSeq" id="WP_149787554.1">
    <property type="nucleotide sequence ID" value="NZ_FNIO01000002.1"/>
</dbReference>
<evidence type="ECO:0000313" key="2">
    <source>
        <dbReference type="Proteomes" id="UP000324252"/>
    </source>
</evidence>
<dbReference type="EMBL" id="FQZZ01000005">
    <property type="protein sequence ID" value="SHK44585.1"/>
    <property type="molecule type" value="Genomic_DNA"/>
</dbReference>
<keyword evidence="2" id="KW-1185">Reference proteome</keyword>
<accession>A0A1H0F406</accession>
<dbReference type="InterPro" id="IPR036388">
    <property type="entry name" value="WH-like_DNA-bd_sf"/>
</dbReference>
<dbReference type="AlphaFoldDB" id="A0A1H0F406"/>
<dbReference type="Gene3D" id="1.10.10.10">
    <property type="entry name" value="Winged helix-like DNA-binding domain superfamily/Winged helix DNA-binding domain"/>
    <property type="match status" value="1"/>
</dbReference>
<reference evidence="1 2" key="1">
    <citation type="submission" date="2016-11" db="EMBL/GenBank/DDBJ databases">
        <authorList>
            <person name="Varghese N."/>
            <person name="Submissions S."/>
        </authorList>
    </citation>
    <scope>NUCLEOTIDE SEQUENCE [LARGE SCALE GENOMIC DNA]</scope>
    <source>
        <strain evidence="1 2">DSM 29620</strain>
    </source>
</reference>
<dbReference type="InterPro" id="IPR009534">
    <property type="entry name" value="DUF1153"/>
</dbReference>
<evidence type="ECO:0000313" key="1">
    <source>
        <dbReference type="EMBL" id="SHK44585.1"/>
    </source>
</evidence>
<proteinExistence type="predicted"/>
<dbReference type="Pfam" id="PF06627">
    <property type="entry name" value="DUF1153"/>
    <property type="match status" value="1"/>
</dbReference>
<protein>
    <recommendedName>
        <fullName evidence="3">DUF1153 domain-containing protein</fullName>
    </recommendedName>
</protein>
<dbReference type="SUPFAM" id="SSF48295">
    <property type="entry name" value="TrpR-like"/>
    <property type="match status" value="1"/>
</dbReference>
<dbReference type="Proteomes" id="UP000324252">
    <property type="component" value="Unassembled WGS sequence"/>
</dbReference>
<gene>
    <name evidence="1" type="ORF">SAMN05444142_105176</name>
</gene>
<dbReference type="OrthoDB" id="9796775at2"/>
<organism evidence="1 2">
    <name type="scientific">Lutimaribacter pacificus</name>
    <dbReference type="NCBI Taxonomy" id="391948"/>
    <lineage>
        <taxon>Bacteria</taxon>
        <taxon>Pseudomonadati</taxon>
        <taxon>Pseudomonadota</taxon>
        <taxon>Alphaproteobacteria</taxon>
        <taxon>Rhodobacterales</taxon>
        <taxon>Roseobacteraceae</taxon>
        <taxon>Lutimaribacter</taxon>
    </lineage>
</organism>